<reference evidence="2 3" key="1">
    <citation type="submission" date="2022-04" db="EMBL/GenBank/DDBJ databases">
        <title>Identification of a novel bacterium isolated from mangrove sediments.</title>
        <authorList>
            <person name="Pan X."/>
        </authorList>
    </citation>
    <scope>NUCLEOTIDE SEQUENCE [LARGE SCALE GENOMIC DNA]</scope>
    <source>
        <strain evidence="2 3">B2638</strain>
    </source>
</reference>
<evidence type="ECO:0000313" key="2">
    <source>
        <dbReference type="EMBL" id="MCJ2188033.1"/>
    </source>
</evidence>
<organism evidence="2 3">
    <name type="scientific">Novosphingobium beihaiensis</name>
    <dbReference type="NCBI Taxonomy" id="2930389"/>
    <lineage>
        <taxon>Bacteria</taxon>
        <taxon>Pseudomonadati</taxon>
        <taxon>Pseudomonadota</taxon>
        <taxon>Alphaproteobacteria</taxon>
        <taxon>Sphingomonadales</taxon>
        <taxon>Sphingomonadaceae</taxon>
        <taxon>Novosphingobium</taxon>
    </lineage>
</organism>
<evidence type="ECO:0000259" key="1">
    <source>
        <dbReference type="SMART" id="SM00235"/>
    </source>
</evidence>
<feature type="domain" description="Peptidase metallopeptidase" evidence="1">
    <location>
        <begin position="36"/>
        <end position="190"/>
    </location>
</feature>
<dbReference type="Pfam" id="PF01400">
    <property type="entry name" value="Astacin"/>
    <property type="match status" value="1"/>
</dbReference>
<dbReference type="SMART" id="SM00235">
    <property type="entry name" value="ZnMc"/>
    <property type="match status" value="1"/>
</dbReference>
<dbReference type="InterPro" id="IPR001506">
    <property type="entry name" value="Peptidase_M12A"/>
</dbReference>
<dbReference type="PANTHER" id="PTHR10127:SF850">
    <property type="entry name" value="METALLOENDOPEPTIDASE"/>
    <property type="match status" value="1"/>
</dbReference>
<sequence>MTEPLNDLMHCALPKTEPKPLPAGLGDMQTSAIVLVGNKWINGTDITYFFKDIGANRWPKAQKQVVQAAFAKWKAQGIGLTFTEVANEVNAILKIGFVQGDGSWSYVGTDVNKYQHGGRNMNFGWDLTTPWGHATALHEIGHAIGMPHEHQSPLSGIVWNEANVLAAFKGPPNNWSEDTIHWNILRHLSQSEVQGSSWDPKSIMHYPFEAKMIQAPAPWNKSGTSPNTELSANDIAFVQRFYPPLPAAPAMPEGTLVPISDATGDQADFSFTPTETRDYRIQAVGEADIKLALSELAEDGVNRMLRIADDSGKPVNAAITAGLEAGKVYTIHARTYFAGAPSKPHLVML</sequence>
<dbReference type="SUPFAM" id="SSF55486">
    <property type="entry name" value="Metalloproteases ('zincins'), catalytic domain"/>
    <property type="match status" value="1"/>
</dbReference>
<proteinExistence type="predicted"/>
<evidence type="ECO:0000313" key="3">
    <source>
        <dbReference type="Proteomes" id="UP001202281"/>
    </source>
</evidence>
<gene>
    <name evidence="2" type="ORF">MTR66_14555</name>
</gene>
<keyword evidence="3" id="KW-1185">Reference proteome</keyword>
<dbReference type="EMBL" id="JALHLG010000023">
    <property type="protein sequence ID" value="MCJ2188033.1"/>
    <property type="molecule type" value="Genomic_DNA"/>
</dbReference>
<dbReference type="Gene3D" id="3.40.390.10">
    <property type="entry name" value="Collagenase (Catalytic Domain)"/>
    <property type="match status" value="1"/>
</dbReference>
<protein>
    <submittedName>
        <fullName evidence="2">M12 family metallopeptidase</fullName>
    </submittedName>
</protein>
<name>A0ABT0BST3_9SPHN</name>
<dbReference type="PANTHER" id="PTHR10127">
    <property type="entry name" value="DISCOIDIN, CUB, EGF, LAMININ , AND ZINC METALLOPROTEASE DOMAIN CONTAINING"/>
    <property type="match status" value="1"/>
</dbReference>
<comment type="caution">
    <text evidence="2">The sequence shown here is derived from an EMBL/GenBank/DDBJ whole genome shotgun (WGS) entry which is preliminary data.</text>
</comment>
<accession>A0ABT0BST3</accession>
<dbReference type="InterPro" id="IPR024079">
    <property type="entry name" value="MetalloPept_cat_dom_sf"/>
</dbReference>
<dbReference type="Proteomes" id="UP001202281">
    <property type="component" value="Unassembled WGS sequence"/>
</dbReference>
<dbReference type="InterPro" id="IPR006026">
    <property type="entry name" value="Peptidase_Metallo"/>
</dbReference>
<dbReference type="RefSeq" id="WP_243922290.1">
    <property type="nucleotide sequence ID" value="NZ_JALHLG010000023.1"/>
</dbReference>